<dbReference type="CDD" id="cd01647">
    <property type="entry name" value="RT_LTR"/>
    <property type="match status" value="1"/>
</dbReference>
<organism evidence="5 6">
    <name type="scientific">Austropuccinia psidii MF-1</name>
    <dbReference type="NCBI Taxonomy" id="1389203"/>
    <lineage>
        <taxon>Eukaryota</taxon>
        <taxon>Fungi</taxon>
        <taxon>Dikarya</taxon>
        <taxon>Basidiomycota</taxon>
        <taxon>Pucciniomycotina</taxon>
        <taxon>Pucciniomycetes</taxon>
        <taxon>Pucciniales</taxon>
        <taxon>Sphaerophragmiaceae</taxon>
        <taxon>Austropuccinia</taxon>
    </lineage>
</organism>
<dbReference type="InterPro" id="IPR001878">
    <property type="entry name" value="Znf_CCHC"/>
</dbReference>
<evidence type="ECO:0000256" key="2">
    <source>
        <dbReference type="PROSITE-ProRule" id="PRU00047"/>
    </source>
</evidence>
<dbReference type="GO" id="GO:0008270">
    <property type="term" value="F:zinc ion binding"/>
    <property type="evidence" value="ECO:0007669"/>
    <property type="project" value="UniProtKB-KW"/>
</dbReference>
<dbReference type="Gene3D" id="3.30.70.270">
    <property type="match status" value="2"/>
</dbReference>
<feature type="domain" description="CCHC-type" evidence="4">
    <location>
        <begin position="21"/>
        <end position="37"/>
    </location>
</feature>
<dbReference type="Proteomes" id="UP000765509">
    <property type="component" value="Unassembled WGS sequence"/>
</dbReference>
<evidence type="ECO:0000256" key="1">
    <source>
        <dbReference type="ARBA" id="ARBA00022664"/>
    </source>
</evidence>
<dbReference type="GO" id="GO:0006397">
    <property type="term" value="P:mRNA processing"/>
    <property type="evidence" value="ECO:0007669"/>
    <property type="project" value="UniProtKB-KW"/>
</dbReference>
<feature type="region of interest" description="Disordered" evidence="3">
    <location>
        <begin position="45"/>
        <end position="73"/>
    </location>
</feature>
<dbReference type="InterPro" id="IPR043128">
    <property type="entry name" value="Rev_trsase/Diguanyl_cyclase"/>
</dbReference>
<dbReference type="PANTHER" id="PTHR37984:SF5">
    <property type="entry name" value="PROTEIN NYNRIN-LIKE"/>
    <property type="match status" value="1"/>
</dbReference>
<evidence type="ECO:0000313" key="6">
    <source>
        <dbReference type="Proteomes" id="UP000765509"/>
    </source>
</evidence>
<feature type="region of interest" description="Disordered" evidence="3">
    <location>
        <begin position="1"/>
        <end position="22"/>
    </location>
</feature>
<evidence type="ECO:0000259" key="4">
    <source>
        <dbReference type="PROSITE" id="PS50158"/>
    </source>
</evidence>
<dbReference type="Pfam" id="PF00078">
    <property type="entry name" value="RVT_1"/>
    <property type="match status" value="1"/>
</dbReference>
<feature type="compositionally biased region" description="Basic and acidic residues" evidence="3">
    <location>
        <begin position="45"/>
        <end position="64"/>
    </location>
</feature>
<dbReference type="InterPro" id="IPR036875">
    <property type="entry name" value="Znf_CCHC_sf"/>
</dbReference>
<dbReference type="PROSITE" id="PS50158">
    <property type="entry name" value="ZF_CCHC"/>
    <property type="match status" value="1"/>
</dbReference>
<keyword evidence="2" id="KW-0863">Zinc-finger</keyword>
<dbReference type="PANTHER" id="PTHR37984">
    <property type="entry name" value="PROTEIN CBG26694"/>
    <property type="match status" value="1"/>
</dbReference>
<dbReference type="InterPro" id="IPR043502">
    <property type="entry name" value="DNA/RNA_pol_sf"/>
</dbReference>
<keyword evidence="1" id="KW-0507">mRNA processing</keyword>
<gene>
    <name evidence="5" type="ORF">O181_088115</name>
</gene>
<dbReference type="OrthoDB" id="6776860at2759"/>
<comment type="caution">
    <text evidence="5">The sequence shown here is derived from an EMBL/GenBank/DDBJ whole genome shotgun (WGS) entry which is preliminary data.</text>
</comment>
<evidence type="ECO:0000256" key="3">
    <source>
        <dbReference type="SAM" id="MobiDB-lite"/>
    </source>
</evidence>
<dbReference type="GO" id="GO:0003676">
    <property type="term" value="F:nucleic acid binding"/>
    <property type="evidence" value="ECO:0007669"/>
    <property type="project" value="InterPro"/>
</dbReference>
<keyword evidence="2" id="KW-0862">Zinc</keyword>
<dbReference type="EMBL" id="AVOT02053614">
    <property type="protein sequence ID" value="MBW0548400.1"/>
    <property type="molecule type" value="Genomic_DNA"/>
</dbReference>
<keyword evidence="6" id="KW-1185">Reference proteome</keyword>
<dbReference type="InterPro" id="IPR000477">
    <property type="entry name" value="RT_dom"/>
</dbReference>
<dbReference type="SUPFAM" id="SSF57756">
    <property type="entry name" value="Retrovirus zinc finger-like domains"/>
    <property type="match status" value="1"/>
</dbReference>
<dbReference type="InterPro" id="IPR050951">
    <property type="entry name" value="Retrovirus_Pol_polyprotein"/>
</dbReference>
<feature type="non-terminal residue" evidence="5">
    <location>
        <position position="1"/>
    </location>
</feature>
<keyword evidence="2" id="KW-0479">Metal-binding</keyword>
<dbReference type="AlphaFoldDB" id="A0A9Q3IQX7"/>
<evidence type="ECO:0000313" key="5">
    <source>
        <dbReference type="EMBL" id="MBW0548400.1"/>
    </source>
</evidence>
<dbReference type="Gene3D" id="3.10.10.10">
    <property type="entry name" value="HIV Type 1 Reverse Transcriptase, subunit A, domain 1"/>
    <property type="match status" value="1"/>
</dbReference>
<reference evidence="5" key="1">
    <citation type="submission" date="2021-03" db="EMBL/GenBank/DDBJ databases">
        <title>Draft genome sequence of rust myrtle Austropuccinia psidii MF-1, a brazilian biotype.</title>
        <authorList>
            <person name="Quecine M.C."/>
            <person name="Pachon D.M.R."/>
            <person name="Bonatelli M.L."/>
            <person name="Correr F.H."/>
            <person name="Franceschini L.M."/>
            <person name="Leite T.F."/>
            <person name="Margarido G.R.A."/>
            <person name="Almeida C.A."/>
            <person name="Ferrarezi J.A."/>
            <person name="Labate C.A."/>
        </authorList>
    </citation>
    <scope>NUCLEOTIDE SEQUENCE</scope>
    <source>
        <strain evidence="5">MF-1</strain>
    </source>
</reference>
<proteinExistence type="predicted"/>
<sequence>NKASGKPISKPNKPQDRLPLRCHKCGSTSHLANTCPKKTRINEIEIKKDNTKETNDVHAHKSDSEPSQEEELPDELSIEKINVSFEVREVHTHLPQYSDECMDLIHIQNAKMQKTKPSRSKGYTAGSSCITNIVINNTEAKIHLDSGSFCTCVGKNYLYKIYTNWQDTIMPIEGIKFSSAIQNMHPLGIFEAEIIFPHPSGSIRLKVKFVVMSNCTSQHFIHGNDYLNIYGIDINNHKDRYFTIGENKRQKFAFSPERREITVIKQVKNVNKEKFVSNQLIEAQISPELILEMKEELIEIFFQYREAFASDDEPLGAIKGHEVDIILNVERPYPPLLRRPAYPASRRAREALKRHFNDLMKLGVLRKAGHNEEVEVTTPVIITWNNDKSIMVGDFEALNTYTIPNRYPIPRIHETLTQLSKARFITSMDAFKGFHQNVSTPHARKLLRITAHLGISEYLRMPFGIKNAPSHYQRMMNTIFPHELSEGWLIIYIDDIIICSETWQLNLERLSLVLKKIIKVNMKISLKKCNFGFHELKALGHLVPGLSLGIDKSKGAAALLKQMPQNNKEMMSFLGFASYDRQHLKDFAIHSRSLYRICDQQTVFEITQERIQSYDKSKYTLTNAPLLFMPEWKLPFRLYIDACGEGL</sequence>
<name>A0A9Q3IQX7_9BASI</name>
<accession>A0A9Q3IQX7</accession>
<protein>
    <recommendedName>
        <fullName evidence="4">CCHC-type domain-containing protein</fullName>
    </recommendedName>
</protein>
<dbReference type="SUPFAM" id="SSF56672">
    <property type="entry name" value="DNA/RNA polymerases"/>
    <property type="match status" value="1"/>
</dbReference>